<protein>
    <recommendedName>
        <fullName evidence="4">DUF1311 domain-containing protein</fullName>
    </recommendedName>
</protein>
<reference evidence="2 3" key="1">
    <citation type="journal article" date="2017" name="Nat. Commun.">
        <title>In situ click chemistry generation of cyclooxygenase-2 inhibitors.</title>
        <authorList>
            <person name="Bhardwaj A."/>
            <person name="Kaur J."/>
            <person name="Wuest M."/>
            <person name="Wuest F."/>
        </authorList>
    </citation>
    <scope>NUCLEOTIDE SEQUENCE [LARGE SCALE GENOMIC DNA]</scope>
    <source>
        <strain evidence="2">S2_018_000_R2_106</strain>
    </source>
</reference>
<evidence type="ECO:0008006" key="4">
    <source>
        <dbReference type="Google" id="ProtNLM"/>
    </source>
</evidence>
<keyword evidence="1" id="KW-0732">Signal</keyword>
<proteinExistence type="predicted"/>
<evidence type="ECO:0000256" key="1">
    <source>
        <dbReference type="SAM" id="SignalP"/>
    </source>
</evidence>
<dbReference type="EMBL" id="VAFM01000002">
    <property type="protein sequence ID" value="TKW60530.1"/>
    <property type="molecule type" value="Genomic_DNA"/>
</dbReference>
<dbReference type="Proteomes" id="UP000320948">
    <property type="component" value="Unassembled WGS sequence"/>
</dbReference>
<feature type="chain" id="PRO_5026905068" description="DUF1311 domain-containing protein" evidence="1">
    <location>
        <begin position="23"/>
        <end position="141"/>
    </location>
</feature>
<dbReference type="AlphaFoldDB" id="A0A6N4RBU2"/>
<evidence type="ECO:0000313" key="2">
    <source>
        <dbReference type="EMBL" id="TKW60530.1"/>
    </source>
</evidence>
<organism evidence="2 3">
    <name type="scientific">Blastochloris viridis</name>
    <name type="common">Rhodopseudomonas viridis</name>
    <dbReference type="NCBI Taxonomy" id="1079"/>
    <lineage>
        <taxon>Bacteria</taxon>
        <taxon>Pseudomonadati</taxon>
        <taxon>Pseudomonadota</taxon>
        <taxon>Alphaproteobacteria</taxon>
        <taxon>Hyphomicrobiales</taxon>
        <taxon>Blastochloridaceae</taxon>
        <taxon>Blastochloris</taxon>
    </lineage>
</organism>
<accession>A0A6N4RBU2</accession>
<name>A0A6N4RBU2_BLAVI</name>
<comment type="caution">
    <text evidence="2">The sequence shown here is derived from an EMBL/GenBank/DDBJ whole genome shotgun (WGS) entry which is preliminary data.</text>
</comment>
<feature type="signal peptide" evidence="1">
    <location>
        <begin position="1"/>
        <end position="22"/>
    </location>
</feature>
<evidence type="ECO:0000313" key="3">
    <source>
        <dbReference type="Proteomes" id="UP000320948"/>
    </source>
</evidence>
<gene>
    <name evidence="2" type="ORF">DI628_06405</name>
</gene>
<sequence length="141" mass="14885">MKKTLMAAAAVFCVSASVPVFAQEAVPVAKAAAVAKDSCPFGGSGSDLDCAGSASKAFLDFAGEVKGGDASSYLEHETKMVELRQTYFDWFGALDPSGLGKDEPLRVVVEKANKNVALAERNLDTLRKSVRKSVDVKLPKS</sequence>